<name>A0A8X8W9F5_SALSN</name>
<comment type="caution">
    <text evidence="1">The sequence shown here is derived from an EMBL/GenBank/DDBJ whole genome shotgun (WGS) entry which is preliminary data.</text>
</comment>
<reference evidence="1" key="2">
    <citation type="submission" date="2020-08" db="EMBL/GenBank/DDBJ databases">
        <title>Plant Genome Project.</title>
        <authorList>
            <person name="Zhang R.-G."/>
        </authorList>
    </citation>
    <scope>NUCLEOTIDE SEQUENCE</scope>
    <source>
        <strain evidence="1">Huo1</strain>
        <tissue evidence="1">Leaf</tissue>
    </source>
</reference>
<keyword evidence="2" id="KW-1185">Reference proteome</keyword>
<dbReference type="Proteomes" id="UP000298416">
    <property type="component" value="Unassembled WGS sequence"/>
</dbReference>
<sequence>MFSPRDKYLVSILKQILLAPFLILLVMIGAKAGTKDPPCNDRGESWYKRCTEMKHLGQKRSPSAELIALASVV</sequence>
<evidence type="ECO:0000313" key="2">
    <source>
        <dbReference type="Proteomes" id="UP000298416"/>
    </source>
</evidence>
<reference evidence="1" key="1">
    <citation type="submission" date="2018-01" db="EMBL/GenBank/DDBJ databases">
        <authorList>
            <person name="Mao J.F."/>
        </authorList>
    </citation>
    <scope>NUCLEOTIDE SEQUENCE</scope>
    <source>
        <strain evidence="1">Huo1</strain>
        <tissue evidence="1">Leaf</tissue>
    </source>
</reference>
<organism evidence="1">
    <name type="scientific">Salvia splendens</name>
    <name type="common">Scarlet sage</name>
    <dbReference type="NCBI Taxonomy" id="180675"/>
    <lineage>
        <taxon>Eukaryota</taxon>
        <taxon>Viridiplantae</taxon>
        <taxon>Streptophyta</taxon>
        <taxon>Embryophyta</taxon>
        <taxon>Tracheophyta</taxon>
        <taxon>Spermatophyta</taxon>
        <taxon>Magnoliopsida</taxon>
        <taxon>eudicotyledons</taxon>
        <taxon>Gunneridae</taxon>
        <taxon>Pentapetalae</taxon>
        <taxon>asterids</taxon>
        <taxon>lamiids</taxon>
        <taxon>Lamiales</taxon>
        <taxon>Lamiaceae</taxon>
        <taxon>Nepetoideae</taxon>
        <taxon>Mentheae</taxon>
        <taxon>Salviinae</taxon>
        <taxon>Salvia</taxon>
        <taxon>Salvia subgen. Calosphace</taxon>
        <taxon>core Calosphace</taxon>
    </lineage>
</organism>
<proteinExistence type="predicted"/>
<evidence type="ECO:0000313" key="1">
    <source>
        <dbReference type="EMBL" id="KAG6390259.1"/>
    </source>
</evidence>
<accession>A0A8X8W9F5</accession>
<protein>
    <submittedName>
        <fullName evidence="1">Uncharacterized protein</fullName>
    </submittedName>
</protein>
<dbReference type="AlphaFoldDB" id="A0A8X8W9F5"/>
<dbReference type="EMBL" id="PNBA02000019">
    <property type="protein sequence ID" value="KAG6390259.1"/>
    <property type="molecule type" value="Genomic_DNA"/>
</dbReference>
<gene>
    <name evidence="1" type="ORF">SASPL_147991</name>
</gene>